<dbReference type="Proteomes" id="UP000321201">
    <property type="component" value="Unassembled WGS sequence"/>
</dbReference>
<dbReference type="OrthoDB" id="9148194at2"/>
<evidence type="ECO:0000313" key="2">
    <source>
        <dbReference type="Proteomes" id="UP000321201"/>
    </source>
</evidence>
<proteinExistence type="predicted"/>
<keyword evidence="2" id="KW-1185">Reference proteome</keyword>
<comment type="caution">
    <text evidence="1">The sequence shown here is derived from an EMBL/GenBank/DDBJ whole genome shotgun (WGS) entry which is preliminary data.</text>
</comment>
<gene>
    <name evidence="1" type="ORF">FR698_08040</name>
</gene>
<sequence>MANVTETATWESGIYRIETTDPILGGETGTANIQAKQLANRTLWLKARADQVDAAASGYGSLQARLSALQGQVEAVGTDMLNADHAAVLEALMQANAALRAIDALRYGPWQQQGEITIRNRGVASGCAVSKSTAAARNLNIADGSVFANGRTYPVNKVTNAASVPPNTGSGAVTASAYLYPHSAGDYRLAVTAIGQSVPADAIEIYRLTIPAGSTDATDPNLTNVTLTDVRRIEADWPVLMSAPPEVYVLLPRAFRSAGYRLHFDPVSWVGPAERPEVQAISRAANGFTARLISPHDSVTVRWIATKLDD</sequence>
<dbReference type="InParanoid" id="A0A5C7EXX9"/>
<dbReference type="RefSeq" id="WP_147799683.1">
    <property type="nucleotide sequence ID" value="NZ_VPFL01000009.1"/>
</dbReference>
<reference evidence="1 2" key="1">
    <citation type="submission" date="2019-08" db="EMBL/GenBank/DDBJ databases">
        <title>Pelomicrobium methylotrophicum gen. nov., sp. nov. a moderately thermophilic, facultatively anaerobic, lithoautotrophic and methylotrophic bacterium isolated from a terrestrial mud volcano.</title>
        <authorList>
            <person name="Slobodkina G.B."/>
            <person name="Merkel A.Y."/>
            <person name="Slobodkin A.I."/>
        </authorList>
    </citation>
    <scope>NUCLEOTIDE SEQUENCE [LARGE SCALE GENOMIC DNA]</scope>
    <source>
        <strain evidence="1 2">SM250</strain>
    </source>
</reference>
<organism evidence="1 2">
    <name type="scientific">Pelomicrobium methylotrophicum</name>
    <dbReference type="NCBI Taxonomy" id="2602750"/>
    <lineage>
        <taxon>Bacteria</taxon>
        <taxon>Pseudomonadati</taxon>
        <taxon>Pseudomonadota</taxon>
        <taxon>Hydrogenophilia</taxon>
        <taxon>Hydrogenophilia incertae sedis</taxon>
        <taxon>Pelomicrobium</taxon>
    </lineage>
</organism>
<accession>A0A5C7EXX9</accession>
<evidence type="ECO:0000313" key="1">
    <source>
        <dbReference type="EMBL" id="TXF11943.1"/>
    </source>
</evidence>
<dbReference type="AlphaFoldDB" id="A0A5C7EXX9"/>
<dbReference type="EMBL" id="VPFL01000009">
    <property type="protein sequence ID" value="TXF11943.1"/>
    <property type="molecule type" value="Genomic_DNA"/>
</dbReference>
<protein>
    <submittedName>
        <fullName evidence="1">Uncharacterized protein</fullName>
    </submittedName>
</protein>
<name>A0A5C7EXX9_9PROT</name>